<proteinExistence type="predicted"/>
<keyword evidence="1" id="KW-0343">GTPase activation</keyword>
<evidence type="ECO:0000256" key="3">
    <source>
        <dbReference type="ARBA" id="ARBA00022737"/>
    </source>
</evidence>
<evidence type="ECO:0000256" key="4">
    <source>
        <dbReference type="SAM" id="Coils"/>
    </source>
</evidence>
<dbReference type="InterPro" id="IPR001611">
    <property type="entry name" value="Leu-rich_rpt"/>
</dbReference>
<feature type="compositionally biased region" description="Basic and acidic residues" evidence="5">
    <location>
        <begin position="15"/>
        <end position="25"/>
    </location>
</feature>
<dbReference type="EMBL" id="BLXT01002453">
    <property type="protein sequence ID" value="GFN94416.1"/>
    <property type="molecule type" value="Genomic_DNA"/>
</dbReference>
<evidence type="ECO:0000313" key="6">
    <source>
        <dbReference type="EMBL" id="GFN94416.1"/>
    </source>
</evidence>
<evidence type="ECO:0000256" key="5">
    <source>
        <dbReference type="SAM" id="MobiDB-lite"/>
    </source>
</evidence>
<dbReference type="Proteomes" id="UP000735302">
    <property type="component" value="Unassembled WGS sequence"/>
</dbReference>
<protein>
    <submittedName>
        <fullName evidence="6">NACHT lrr and pyd domains-containing protein 9</fullName>
    </submittedName>
</protein>
<feature type="region of interest" description="Disordered" evidence="5">
    <location>
        <begin position="279"/>
        <end position="325"/>
    </location>
</feature>
<keyword evidence="3" id="KW-0677">Repeat</keyword>
<dbReference type="PANTHER" id="PTHR24113">
    <property type="entry name" value="RAN GTPASE-ACTIVATING PROTEIN 1"/>
    <property type="match status" value="1"/>
</dbReference>
<feature type="coiled-coil region" evidence="4">
    <location>
        <begin position="246"/>
        <end position="274"/>
    </location>
</feature>
<dbReference type="PANTHER" id="PTHR24113:SF12">
    <property type="entry name" value="RAN GTPASE-ACTIVATING PROTEIN 1"/>
    <property type="match status" value="1"/>
</dbReference>
<keyword evidence="7" id="KW-1185">Reference proteome</keyword>
<keyword evidence="2" id="KW-0433">Leucine-rich repeat</keyword>
<evidence type="ECO:0000256" key="2">
    <source>
        <dbReference type="ARBA" id="ARBA00022614"/>
    </source>
</evidence>
<feature type="compositionally biased region" description="Basic residues" evidence="5">
    <location>
        <begin position="1"/>
        <end position="14"/>
    </location>
</feature>
<dbReference type="AlphaFoldDB" id="A0AAV3ZIQ2"/>
<name>A0AAV3ZIQ2_9GAST</name>
<dbReference type="GO" id="GO:0005829">
    <property type="term" value="C:cytosol"/>
    <property type="evidence" value="ECO:0007669"/>
    <property type="project" value="TreeGrafter"/>
</dbReference>
<dbReference type="GO" id="GO:0005634">
    <property type="term" value="C:nucleus"/>
    <property type="evidence" value="ECO:0007669"/>
    <property type="project" value="TreeGrafter"/>
</dbReference>
<dbReference type="Pfam" id="PF13516">
    <property type="entry name" value="LRR_6"/>
    <property type="match status" value="2"/>
</dbReference>
<organism evidence="6 7">
    <name type="scientific">Plakobranchus ocellatus</name>
    <dbReference type="NCBI Taxonomy" id="259542"/>
    <lineage>
        <taxon>Eukaryota</taxon>
        <taxon>Metazoa</taxon>
        <taxon>Spiralia</taxon>
        <taxon>Lophotrochozoa</taxon>
        <taxon>Mollusca</taxon>
        <taxon>Gastropoda</taxon>
        <taxon>Heterobranchia</taxon>
        <taxon>Euthyneura</taxon>
        <taxon>Panpulmonata</taxon>
        <taxon>Sacoglossa</taxon>
        <taxon>Placobranchoidea</taxon>
        <taxon>Plakobranchidae</taxon>
        <taxon>Plakobranchus</taxon>
    </lineage>
</organism>
<sequence>MPKGKKKGKGKGKGKGKDKDKGKGKDKGKKGGSGADNDSKKLLKVYEKNCGLTNSQMCPGIRSLLKAAAEDDKVVTKFILESVPVEKEGDMPVLFDPFIMSLRHERYKHVQDIHIWDYPMGHENVASLSLFLEKPYYPIRLLELMDCIIPAPSVRRLAQALPCCDMLTTLVLDYNEFGDEGCKYLCAGLERNYTLLSLSLCYCDLNIPSGSVLGHILSTTALRDLFLDGNELQCEGVTELIKLCVDQSETEAYQREEDAKRKAEEEALQAEKEKIYHYEVTTGETSGSEKESKGSGKKKKKKGKGKKKGKKKKEPAGPPPVGPWVRKLHLADNGIDGYGDGGSFAPVICMRLFRKLVMNSSFLEELDLEDNHIGELGGRQLMEGLEFRKEAKLGGVKVRTSHQMTTDTFNTIVKLGSGLKKKGKKKGKKGKKVA</sequence>
<feature type="compositionally biased region" description="Basic residues" evidence="5">
    <location>
        <begin position="295"/>
        <end position="313"/>
    </location>
</feature>
<keyword evidence="4" id="KW-0175">Coiled coil</keyword>
<gene>
    <name evidence="6" type="ORF">PoB_002092200</name>
</gene>
<dbReference type="GO" id="GO:0006913">
    <property type="term" value="P:nucleocytoplasmic transport"/>
    <property type="evidence" value="ECO:0007669"/>
    <property type="project" value="TreeGrafter"/>
</dbReference>
<dbReference type="Gene3D" id="3.80.10.10">
    <property type="entry name" value="Ribonuclease Inhibitor"/>
    <property type="match status" value="2"/>
</dbReference>
<dbReference type="GO" id="GO:0048471">
    <property type="term" value="C:perinuclear region of cytoplasm"/>
    <property type="evidence" value="ECO:0007669"/>
    <property type="project" value="TreeGrafter"/>
</dbReference>
<dbReference type="InterPro" id="IPR032675">
    <property type="entry name" value="LRR_dom_sf"/>
</dbReference>
<evidence type="ECO:0000256" key="1">
    <source>
        <dbReference type="ARBA" id="ARBA00022468"/>
    </source>
</evidence>
<comment type="caution">
    <text evidence="6">The sequence shown here is derived from an EMBL/GenBank/DDBJ whole genome shotgun (WGS) entry which is preliminary data.</text>
</comment>
<dbReference type="GO" id="GO:0031267">
    <property type="term" value="F:small GTPase binding"/>
    <property type="evidence" value="ECO:0007669"/>
    <property type="project" value="TreeGrafter"/>
</dbReference>
<reference evidence="6 7" key="1">
    <citation type="journal article" date="2021" name="Elife">
        <title>Chloroplast acquisition without the gene transfer in kleptoplastic sea slugs, Plakobranchus ocellatus.</title>
        <authorList>
            <person name="Maeda T."/>
            <person name="Takahashi S."/>
            <person name="Yoshida T."/>
            <person name="Shimamura S."/>
            <person name="Takaki Y."/>
            <person name="Nagai Y."/>
            <person name="Toyoda A."/>
            <person name="Suzuki Y."/>
            <person name="Arimoto A."/>
            <person name="Ishii H."/>
            <person name="Satoh N."/>
            <person name="Nishiyama T."/>
            <person name="Hasebe M."/>
            <person name="Maruyama T."/>
            <person name="Minagawa J."/>
            <person name="Obokata J."/>
            <person name="Shigenobu S."/>
        </authorList>
    </citation>
    <scope>NUCLEOTIDE SEQUENCE [LARGE SCALE GENOMIC DNA]</scope>
</reference>
<dbReference type="GO" id="GO:0005096">
    <property type="term" value="F:GTPase activator activity"/>
    <property type="evidence" value="ECO:0007669"/>
    <property type="project" value="UniProtKB-KW"/>
</dbReference>
<feature type="region of interest" description="Disordered" evidence="5">
    <location>
        <begin position="1"/>
        <end position="38"/>
    </location>
</feature>
<evidence type="ECO:0000313" key="7">
    <source>
        <dbReference type="Proteomes" id="UP000735302"/>
    </source>
</evidence>
<dbReference type="SMART" id="SM00368">
    <property type="entry name" value="LRR_RI"/>
    <property type="match status" value="3"/>
</dbReference>
<dbReference type="InterPro" id="IPR027038">
    <property type="entry name" value="RanGap"/>
</dbReference>
<dbReference type="SUPFAM" id="SSF52047">
    <property type="entry name" value="RNI-like"/>
    <property type="match status" value="1"/>
</dbReference>
<accession>A0AAV3ZIQ2</accession>